<organism evidence="8 9">
    <name type="scientific">Candidatus Karelsulcia muelleri PSPU</name>
    <dbReference type="NCBI Taxonomy" id="1189303"/>
    <lineage>
        <taxon>Bacteria</taxon>
        <taxon>Pseudomonadati</taxon>
        <taxon>Bacteroidota</taxon>
        <taxon>Flavobacteriia</taxon>
        <taxon>Flavobacteriales</taxon>
        <taxon>Candidatus Karelsulcia</taxon>
    </lineage>
</organism>
<protein>
    <recommendedName>
        <fullName evidence="6">Aminotransferase</fullName>
        <ecNumber evidence="6">2.6.1.-</ecNumber>
    </recommendedName>
</protein>
<dbReference type="Proteomes" id="UP000031659">
    <property type="component" value="Chromosome"/>
</dbReference>
<comment type="cofactor">
    <cofactor evidence="1 6">
        <name>pyridoxal 5'-phosphate</name>
        <dbReference type="ChEBI" id="CHEBI:597326"/>
    </cofactor>
</comment>
<dbReference type="CDD" id="cd00609">
    <property type="entry name" value="AAT_like"/>
    <property type="match status" value="1"/>
</dbReference>
<dbReference type="Pfam" id="PF00155">
    <property type="entry name" value="Aminotran_1_2"/>
    <property type="match status" value="1"/>
</dbReference>
<dbReference type="PROSITE" id="PS00105">
    <property type="entry name" value="AA_TRANSFER_CLASS_1"/>
    <property type="match status" value="1"/>
</dbReference>
<dbReference type="GO" id="GO:0006520">
    <property type="term" value="P:amino acid metabolic process"/>
    <property type="evidence" value="ECO:0007669"/>
    <property type="project" value="InterPro"/>
</dbReference>
<evidence type="ECO:0000259" key="7">
    <source>
        <dbReference type="Pfam" id="PF00155"/>
    </source>
</evidence>
<dbReference type="PANTHER" id="PTHR46383">
    <property type="entry name" value="ASPARTATE AMINOTRANSFERASE"/>
    <property type="match status" value="1"/>
</dbReference>
<dbReference type="FunFam" id="3.40.640.10:FF:000033">
    <property type="entry name" value="Aspartate aminotransferase"/>
    <property type="match status" value="1"/>
</dbReference>
<evidence type="ECO:0000313" key="8">
    <source>
        <dbReference type="EMBL" id="BAO66373.1"/>
    </source>
</evidence>
<evidence type="ECO:0000256" key="5">
    <source>
        <dbReference type="ARBA" id="ARBA00022898"/>
    </source>
</evidence>
<dbReference type="EC" id="2.6.1.-" evidence="6"/>
<evidence type="ECO:0000313" key="9">
    <source>
        <dbReference type="Proteomes" id="UP000031659"/>
    </source>
</evidence>
<dbReference type="InterPro" id="IPR050596">
    <property type="entry name" value="AspAT/PAT-like"/>
</dbReference>
<name>A0AAD1EXE3_9FLAO</name>
<evidence type="ECO:0000256" key="6">
    <source>
        <dbReference type="RuleBase" id="RU000481"/>
    </source>
</evidence>
<evidence type="ECO:0000256" key="3">
    <source>
        <dbReference type="ARBA" id="ARBA00022576"/>
    </source>
</evidence>
<sequence length="393" mass="45112">MLSDRILNMGYSKTLEMTSKARELKELGYNIINLSVGEPNFNTPSFILNAAKKAINEGYNYYTPISGLKNLKEIICNKFKRDNNLNYKISQIVVSNGVKQSIINIFLALLNKDDEVIIPAPYWVSYYEMVKFCKAKPIIIPTTIKDNFKITYKQLKNVINYKTKIFVFNTPCNPTGSVYSKEELKNLVKVLSKFDKIIIISDEIYEYIIYGKKHISLASFPEVYNKTVTLNGLSKSFAMTGWRVGYMGGPEWIAKACEKIQGQTTSCVNIIAQCASIEALKNNTKKSLKKIINEFKIKRDLIISILNKIPQFKFKIPEGTFYIFIDISFLLKNKKYNFYIKSSNNFAMYLLNKCHIATVSGEAFGYKNGLRISYANDKKKIIEGFNRIKNYLK</sequence>
<dbReference type="GO" id="GO:0030170">
    <property type="term" value="F:pyridoxal phosphate binding"/>
    <property type="evidence" value="ECO:0007669"/>
    <property type="project" value="InterPro"/>
</dbReference>
<keyword evidence="5" id="KW-0663">Pyridoxal phosphate</keyword>
<reference evidence="8 9" key="1">
    <citation type="journal article" date="2014" name="ISME J.">
        <title>Swapping symbionts in spittlebugs: evolutionary replacement of a reduced genome symbiont.</title>
        <authorList>
            <person name="Koga R."/>
            <person name="Moran N.A."/>
        </authorList>
    </citation>
    <scope>NUCLEOTIDE SEQUENCE [LARGE SCALE GENOMIC DNA]</scope>
    <source>
        <strain evidence="8 9">PSPU</strain>
    </source>
</reference>
<dbReference type="InterPro" id="IPR015422">
    <property type="entry name" value="PyrdxlP-dep_Trfase_small"/>
</dbReference>
<gene>
    <name evidence="8" type="primary">aspC</name>
    <name evidence="8" type="ORF">SMPSPU_226</name>
</gene>
<dbReference type="Gene3D" id="3.40.640.10">
    <property type="entry name" value="Type I PLP-dependent aspartate aminotransferase-like (Major domain)"/>
    <property type="match status" value="1"/>
</dbReference>
<keyword evidence="4 6" id="KW-0808">Transferase</keyword>
<dbReference type="InterPro" id="IPR015421">
    <property type="entry name" value="PyrdxlP-dep_Trfase_major"/>
</dbReference>
<dbReference type="Gene3D" id="3.90.1150.10">
    <property type="entry name" value="Aspartate Aminotransferase, domain 1"/>
    <property type="match status" value="1"/>
</dbReference>
<comment type="similarity">
    <text evidence="2 6">Belongs to the class-I pyridoxal-phosphate-dependent aminotransferase family.</text>
</comment>
<dbReference type="KEGG" id="smup:SMPSPU_226"/>
<evidence type="ECO:0000256" key="1">
    <source>
        <dbReference type="ARBA" id="ARBA00001933"/>
    </source>
</evidence>
<dbReference type="PANTHER" id="PTHR46383:SF1">
    <property type="entry name" value="ASPARTATE AMINOTRANSFERASE"/>
    <property type="match status" value="1"/>
</dbReference>
<dbReference type="InterPro" id="IPR004839">
    <property type="entry name" value="Aminotransferase_I/II_large"/>
</dbReference>
<accession>A0AAD1EXE3</accession>
<keyword evidence="3 6" id="KW-0032">Aminotransferase</keyword>
<dbReference type="EMBL" id="AP013293">
    <property type="protein sequence ID" value="BAO66373.1"/>
    <property type="molecule type" value="Genomic_DNA"/>
</dbReference>
<dbReference type="InterPro" id="IPR015424">
    <property type="entry name" value="PyrdxlP-dep_Trfase"/>
</dbReference>
<dbReference type="AlphaFoldDB" id="A0AAD1EXE3"/>
<dbReference type="RefSeq" id="WP_041094002.1">
    <property type="nucleotide sequence ID" value="NZ_AP013293.1"/>
</dbReference>
<dbReference type="SUPFAM" id="SSF53383">
    <property type="entry name" value="PLP-dependent transferases"/>
    <property type="match status" value="1"/>
</dbReference>
<dbReference type="GO" id="GO:0008483">
    <property type="term" value="F:transaminase activity"/>
    <property type="evidence" value="ECO:0007669"/>
    <property type="project" value="UniProtKB-KW"/>
</dbReference>
<evidence type="ECO:0000256" key="2">
    <source>
        <dbReference type="ARBA" id="ARBA00007441"/>
    </source>
</evidence>
<feature type="domain" description="Aminotransferase class I/classII large" evidence="7">
    <location>
        <begin position="30"/>
        <end position="379"/>
    </location>
</feature>
<proteinExistence type="inferred from homology"/>
<evidence type="ECO:0000256" key="4">
    <source>
        <dbReference type="ARBA" id="ARBA00022679"/>
    </source>
</evidence>
<dbReference type="InterPro" id="IPR004838">
    <property type="entry name" value="NHTrfase_class1_PyrdxlP-BS"/>
</dbReference>